<evidence type="ECO:0000313" key="1">
    <source>
        <dbReference type="EMBL" id="KAH7997423.1"/>
    </source>
</evidence>
<keyword evidence="2" id="KW-1185">Reference proteome</keyword>
<name>A0ACB8EXM7_9SAUR</name>
<dbReference type="EMBL" id="CM037628">
    <property type="protein sequence ID" value="KAH7997423.1"/>
    <property type="molecule type" value="Genomic_DNA"/>
</dbReference>
<proteinExistence type="predicted"/>
<sequence length="437" mass="46479">MALQLAPADPGVKVRTSPLPVSLVAGSPYSVVVLQEGYATELPDGSTRADGTVSLVLGPQLTLVDTGGPWGRERLLAGLAGQGVSPGDIRHVVCTHGHSDHVGNLNLFPGADLIVGTDLSRPDGLYLPNGLRQGLPHPLHAGHLEVLPTPGHAGHDVSLMVWGTSMGHVLVAGDLFECESDEGQWQPLSQDPVRQEASRAYALRIADIIVPGHGAPFRVLREGPGHPGPQECMGACSKVVGAALWPFALLCMVANLLLAFPNWKTEYVQNRGQHLTPEVLYLGGIIGGGIMILVPAIHIQATGRRGCCGNRCGMCLSVLFAAIGLAGSLYALSVSVLGLLRGPLCQYQLDNGTLSDWGRPFWKEEQSFSNDSYLFDRDLWDLCRVPEGVTEFNVILFSLILGSSAVELVLCGIQVVNGLFGCLCGTCSQEKPPQTHY</sequence>
<comment type="caution">
    <text evidence="1">The sequence shown here is derived from an EMBL/GenBank/DDBJ whole genome shotgun (WGS) entry which is preliminary data.</text>
</comment>
<organism evidence="1 2">
    <name type="scientific">Sphaerodactylus townsendi</name>
    <dbReference type="NCBI Taxonomy" id="933632"/>
    <lineage>
        <taxon>Eukaryota</taxon>
        <taxon>Metazoa</taxon>
        <taxon>Chordata</taxon>
        <taxon>Craniata</taxon>
        <taxon>Vertebrata</taxon>
        <taxon>Euteleostomi</taxon>
        <taxon>Lepidosauria</taxon>
        <taxon>Squamata</taxon>
        <taxon>Bifurcata</taxon>
        <taxon>Gekkota</taxon>
        <taxon>Sphaerodactylidae</taxon>
        <taxon>Sphaerodactylus</taxon>
    </lineage>
</organism>
<gene>
    <name evidence="1" type="ORF">K3G42_015313</name>
</gene>
<protein>
    <submittedName>
        <fullName evidence="1">Uncharacterized protein</fullName>
    </submittedName>
</protein>
<dbReference type="Proteomes" id="UP000827872">
    <property type="component" value="Linkage Group LG15"/>
</dbReference>
<accession>A0ACB8EXM7</accession>
<reference evidence="1" key="1">
    <citation type="submission" date="2021-08" db="EMBL/GenBank/DDBJ databases">
        <title>The first chromosome-level gecko genome reveals the dynamic sex chromosomes of Neotropical dwarf geckos (Sphaerodactylidae: Sphaerodactylus).</title>
        <authorList>
            <person name="Pinto B.J."/>
            <person name="Keating S.E."/>
            <person name="Gamble T."/>
        </authorList>
    </citation>
    <scope>NUCLEOTIDE SEQUENCE</scope>
    <source>
        <strain evidence="1">TG3544</strain>
    </source>
</reference>
<evidence type="ECO:0000313" key="2">
    <source>
        <dbReference type="Proteomes" id="UP000827872"/>
    </source>
</evidence>